<accession>A0A839EHL2</accession>
<evidence type="ECO:0000313" key="2">
    <source>
        <dbReference type="EMBL" id="MBA8877034.1"/>
    </source>
</evidence>
<evidence type="ECO:0000313" key="3">
    <source>
        <dbReference type="Proteomes" id="UP000549052"/>
    </source>
</evidence>
<dbReference type="EMBL" id="JACGXN010000001">
    <property type="protein sequence ID" value="MBA8877034.1"/>
    <property type="molecule type" value="Genomic_DNA"/>
</dbReference>
<reference evidence="2 3" key="1">
    <citation type="submission" date="2020-07" db="EMBL/GenBank/DDBJ databases">
        <title>Genomic Encyclopedia of Type Strains, Phase IV (KMG-V): Genome sequencing to study the core and pangenomes of soil and plant-associated prokaryotes.</title>
        <authorList>
            <person name="Whitman W."/>
        </authorList>
    </citation>
    <scope>NUCLEOTIDE SEQUENCE [LARGE SCALE GENOMIC DNA]</scope>
    <source>
        <strain evidence="2 3">AN3</strain>
    </source>
</reference>
<protein>
    <submittedName>
        <fullName evidence="2">Uncharacterized protein</fullName>
    </submittedName>
</protein>
<feature type="transmembrane region" description="Helical" evidence="1">
    <location>
        <begin position="32"/>
        <end position="53"/>
    </location>
</feature>
<keyword evidence="3" id="KW-1185">Reference proteome</keyword>
<organism evidence="2 3">
    <name type="scientific">Phyllobacterium myrsinacearum</name>
    <dbReference type="NCBI Taxonomy" id="28101"/>
    <lineage>
        <taxon>Bacteria</taxon>
        <taxon>Pseudomonadati</taxon>
        <taxon>Pseudomonadota</taxon>
        <taxon>Alphaproteobacteria</taxon>
        <taxon>Hyphomicrobiales</taxon>
        <taxon>Phyllobacteriaceae</taxon>
        <taxon>Phyllobacterium</taxon>
    </lineage>
</organism>
<dbReference type="Proteomes" id="UP000549052">
    <property type="component" value="Unassembled WGS sequence"/>
</dbReference>
<dbReference type="RefSeq" id="WP_182547752.1">
    <property type="nucleotide sequence ID" value="NZ_JACGXN010000001.1"/>
</dbReference>
<keyword evidence="1" id="KW-0472">Membrane</keyword>
<gene>
    <name evidence="2" type="ORF">FHW16_000716</name>
</gene>
<sequence length="57" mass="6408">MMTLAVASRHEPESVIDCGFQGRTFDRLAMAFLWYGMAAFGMGFWYLVGLKILSLLS</sequence>
<comment type="caution">
    <text evidence="2">The sequence shown here is derived from an EMBL/GenBank/DDBJ whole genome shotgun (WGS) entry which is preliminary data.</text>
</comment>
<dbReference type="AlphaFoldDB" id="A0A839EHL2"/>
<name>A0A839EHL2_9HYPH</name>
<proteinExistence type="predicted"/>
<evidence type="ECO:0000256" key="1">
    <source>
        <dbReference type="SAM" id="Phobius"/>
    </source>
</evidence>
<keyword evidence="1" id="KW-0812">Transmembrane</keyword>
<keyword evidence="1" id="KW-1133">Transmembrane helix</keyword>